<dbReference type="GO" id="GO:0005737">
    <property type="term" value="C:cytoplasm"/>
    <property type="evidence" value="ECO:0007669"/>
    <property type="project" value="TreeGrafter"/>
</dbReference>
<dbReference type="Proteomes" id="UP000694569">
    <property type="component" value="Unplaced"/>
</dbReference>
<dbReference type="CDD" id="cd01056">
    <property type="entry name" value="Euk_Ferritin"/>
    <property type="match status" value="1"/>
</dbReference>
<name>A0A8C5WKG6_9ANUR</name>
<protein>
    <recommendedName>
        <fullName evidence="9">Ferritin</fullName>
    </recommendedName>
</protein>
<evidence type="ECO:0000256" key="3">
    <source>
        <dbReference type="ARBA" id="ARBA00022723"/>
    </source>
</evidence>
<feature type="region of interest" description="Disordered" evidence="10">
    <location>
        <begin position="30"/>
        <end position="50"/>
    </location>
</feature>
<comment type="function">
    <text evidence="9">Stores iron in a soluble, non-toxic, readily available form. Important for iron homeostasis. Iron is taken up in the ferrous form and deposited as ferric hydroxides after oxidation.</text>
</comment>
<dbReference type="GO" id="GO:0006826">
    <property type="term" value="P:iron ion transport"/>
    <property type="evidence" value="ECO:0007669"/>
    <property type="project" value="InterPro"/>
</dbReference>
<dbReference type="InterPro" id="IPR001519">
    <property type="entry name" value="Ferritin"/>
</dbReference>
<feature type="domain" description="Ferritin-like diiron" evidence="11">
    <location>
        <begin position="28"/>
        <end position="177"/>
    </location>
</feature>
<keyword evidence="13" id="KW-1185">Reference proteome</keyword>
<dbReference type="SUPFAM" id="SSF47240">
    <property type="entry name" value="Ferritin-like"/>
    <property type="match status" value="1"/>
</dbReference>
<evidence type="ECO:0000256" key="10">
    <source>
        <dbReference type="SAM" id="MobiDB-lite"/>
    </source>
</evidence>
<proteinExistence type="inferred from homology"/>
<evidence type="ECO:0000256" key="8">
    <source>
        <dbReference type="PIRSR" id="PIRSR601519-1"/>
    </source>
</evidence>
<evidence type="ECO:0000256" key="4">
    <source>
        <dbReference type="ARBA" id="ARBA00023002"/>
    </source>
</evidence>
<dbReference type="Ensembl" id="ENSLLET00000046308.1">
    <property type="protein sequence ID" value="ENSLLEP00000044521.1"/>
    <property type="gene ID" value="ENSLLEG00000028279.1"/>
</dbReference>
<dbReference type="AlphaFoldDB" id="A0A8C5WKG6"/>
<dbReference type="GeneTree" id="ENSGT00950000182841"/>
<reference evidence="12" key="1">
    <citation type="submission" date="2025-08" db="UniProtKB">
        <authorList>
            <consortium name="Ensembl"/>
        </authorList>
    </citation>
    <scope>IDENTIFICATION</scope>
</reference>
<evidence type="ECO:0000313" key="13">
    <source>
        <dbReference type="Proteomes" id="UP000694569"/>
    </source>
</evidence>
<dbReference type="Gene3D" id="1.20.1260.10">
    <property type="match status" value="1"/>
</dbReference>
<evidence type="ECO:0000259" key="11">
    <source>
        <dbReference type="PROSITE" id="PS50905"/>
    </source>
</evidence>
<comment type="catalytic activity">
    <reaction evidence="7">
        <text>4 Fe(2+) + O2 + 4 H(+) = 4 Fe(3+) + 2 H2O</text>
        <dbReference type="Rhea" id="RHEA:11148"/>
        <dbReference type="ChEBI" id="CHEBI:15377"/>
        <dbReference type="ChEBI" id="CHEBI:15378"/>
        <dbReference type="ChEBI" id="CHEBI:15379"/>
        <dbReference type="ChEBI" id="CHEBI:29033"/>
        <dbReference type="ChEBI" id="CHEBI:29034"/>
        <dbReference type="EC" id="1.16.3.1"/>
    </reaction>
</comment>
<evidence type="ECO:0000256" key="7">
    <source>
        <dbReference type="ARBA" id="ARBA00047990"/>
    </source>
</evidence>
<evidence type="ECO:0000256" key="5">
    <source>
        <dbReference type="ARBA" id="ARBA00023004"/>
    </source>
</evidence>
<dbReference type="PANTHER" id="PTHR11431">
    <property type="entry name" value="FERRITIN"/>
    <property type="match status" value="1"/>
</dbReference>
<evidence type="ECO:0000313" key="12">
    <source>
        <dbReference type="Ensembl" id="ENSLLEP00000044521.1"/>
    </source>
</evidence>
<dbReference type="PROSITE" id="PS50905">
    <property type="entry name" value="FERRITIN_LIKE"/>
    <property type="match status" value="1"/>
</dbReference>
<accession>A0A8C5WKG6</accession>
<dbReference type="GO" id="GO:0006879">
    <property type="term" value="P:intracellular iron ion homeostasis"/>
    <property type="evidence" value="ECO:0007669"/>
    <property type="project" value="UniProtKB-KW"/>
</dbReference>
<feature type="binding site" evidence="8">
    <location>
        <position position="125"/>
    </location>
    <ligand>
        <name>Fe cation</name>
        <dbReference type="ChEBI" id="CHEBI:24875"/>
        <label>1</label>
    </ligand>
</feature>
<comment type="similarity">
    <text evidence="1 9">Belongs to the ferritin family.</text>
</comment>
<dbReference type="PANTHER" id="PTHR11431:SF54">
    <property type="entry name" value="FERRITIN"/>
    <property type="match status" value="1"/>
</dbReference>
<feature type="binding site" evidence="8">
    <location>
        <position position="159"/>
    </location>
    <ligand>
        <name>Fe cation</name>
        <dbReference type="ChEBI" id="CHEBI:24875"/>
        <label>1</label>
    </ligand>
</feature>
<keyword evidence="4" id="KW-0560">Oxidoreductase</keyword>
<dbReference type="GO" id="GO:0004322">
    <property type="term" value="F:ferroxidase activity"/>
    <property type="evidence" value="ECO:0007669"/>
    <property type="project" value="UniProtKB-EC"/>
</dbReference>
<evidence type="ECO:0000256" key="6">
    <source>
        <dbReference type="ARBA" id="ARBA00025111"/>
    </source>
</evidence>
<comment type="function">
    <text evidence="6">Stores iron in a soluble, non-toxic, readily available form. Important for iron homeostasis. Has ferroxidase activity. Iron is taken up in the ferrous form and deposited as ferric hydroxides after oxidation.</text>
</comment>
<evidence type="ECO:0000256" key="1">
    <source>
        <dbReference type="ARBA" id="ARBA00007513"/>
    </source>
</evidence>
<keyword evidence="5 8" id="KW-0408">Iron</keyword>
<dbReference type="InterPro" id="IPR008331">
    <property type="entry name" value="Ferritin_DPS_dom"/>
</dbReference>
<dbReference type="InterPro" id="IPR009078">
    <property type="entry name" value="Ferritin-like_SF"/>
</dbReference>
<dbReference type="InterPro" id="IPR009040">
    <property type="entry name" value="Ferritin-like_diiron"/>
</dbReference>
<dbReference type="InterPro" id="IPR012347">
    <property type="entry name" value="Ferritin-like"/>
</dbReference>
<dbReference type="FunFam" id="1.20.1260.10:FF:000002">
    <property type="entry name" value="Ferritin, mitochondrial"/>
    <property type="match status" value="1"/>
</dbReference>
<sequence>MHCTSLAPGWPEAGSPVAVNGARQLVGGAGGGPLKSAGRTQTGGKAYQSGSAGKQSYYFDRDDVALHHVAEFFKKQSHEEREQAETFLKYQNKRGGRIIFQDIRKPERDEWGSTLEAMQTALNLEKDVNQTMLDLHRLATERSDPHLCDFLESEHLEEQVKCIKKLGDYITNLRRLGVPQNGMGEYLFDKHTLG</sequence>
<keyword evidence="3 8" id="KW-0479">Metal-binding</keyword>
<dbReference type="OrthoDB" id="186462at2759"/>
<feature type="binding site" evidence="8">
    <location>
        <position position="80"/>
    </location>
    <ligand>
        <name>Fe cation</name>
        <dbReference type="ChEBI" id="CHEBI:24875"/>
        <label>1</label>
    </ligand>
</feature>
<evidence type="ECO:0000256" key="2">
    <source>
        <dbReference type="ARBA" id="ARBA00022434"/>
    </source>
</evidence>
<keyword evidence="2 9" id="KW-0409">Iron storage</keyword>
<feature type="compositionally biased region" description="Polar residues" evidence="10">
    <location>
        <begin position="39"/>
        <end position="50"/>
    </location>
</feature>
<evidence type="ECO:0000256" key="9">
    <source>
        <dbReference type="RuleBase" id="RU361145"/>
    </source>
</evidence>
<dbReference type="GO" id="GO:0008198">
    <property type="term" value="F:ferrous iron binding"/>
    <property type="evidence" value="ECO:0007669"/>
    <property type="project" value="TreeGrafter"/>
</dbReference>
<organism evidence="12 13">
    <name type="scientific">Leptobrachium leishanense</name>
    <name type="common">Leishan spiny toad</name>
    <dbReference type="NCBI Taxonomy" id="445787"/>
    <lineage>
        <taxon>Eukaryota</taxon>
        <taxon>Metazoa</taxon>
        <taxon>Chordata</taxon>
        <taxon>Craniata</taxon>
        <taxon>Vertebrata</taxon>
        <taxon>Euteleostomi</taxon>
        <taxon>Amphibia</taxon>
        <taxon>Batrachia</taxon>
        <taxon>Anura</taxon>
        <taxon>Pelobatoidea</taxon>
        <taxon>Megophryidae</taxon>
        <taxon>Leptobrachium</taxon>
    </lineage>
</organism>
<dbReference type="Pfam" id="PF00210">
    <property type="entry name" value="Ferritin"/>
    <property type="match status" value="1"/>
</dbReference>
<dbReference type="GO" id="GO:0008199">
    <property type="term" value="F:ferric iron binding"/>
    <property type="evidence" value="ECO:0007669"/>
    <property type="project" value="InterPro"/>
</dbReference>
<reference evidence="12" key="2">
    <citation type="submission" date="2025-09" db="UniProtKB">
        <authorList>
            <consortium name="Ensembl"/>
        </authorList>
    </citation>
    <scope>IDENTIFICATION</scope>
</reference>